<dbReference type="HOGENOM" id="CLU_130307_1_0_11"/>
<dbReference type="EMBL" id="ACHJ01000105">
    <property type="protein sequence ID" value="EEI17095.1"/>
    <property type="molecule type" value="Genomic_DNA"/>
</dbReference>
<organism evidence="1 2">
    <name type="scientific">Corynebacterium lipophiloflavum (strain ATCC 700352 / DSM 44291 / CCUG 37336 / JCM 10383 / DMMZ 1944)</name>
    <dbReference type="NCBI Taxonomy" id="525263"/>
    <lineage>
        <taxon>Bacteria</taxon>
        <taxon>Bacillati</taxon>
        <taxon>Actinomycetota</taxon>
        <taxon>Actinomycetes</taxon>
        <taxon>Mycobacteriales</taxon>
        <taxon>Corynebacteriaceae</taxon>
        <taxon>Corynebacterium</taxon>
    </lineage>
</organism>
<dbReference type="OrthoDB" id="4411809at2"/>
<dbReference type="Proteomes" id="UP000006196">
    <property type="component" value="Unassembled WGS sequence"/>
</dbReference>
<evidence type="ECO:0000313" key="2">
    <source>
        <dbReference type="Proteomes" id="UP000006196"/>
    </source>
</evidence>
<accession>C0XRP5</accession>
<comment type="caution">
    <text evidence="1">The sequence shown here is derived from an EMBL/GenBank/DDBJ whole genome shotgun (WGS) entry which is preliminary data.</text>
</comment>
<protein>
    <submittedName>
        <fullName evidence="1">Uncharacterized protein</fullName>
    </submittedName>
</protein>
<dbReference type="AlphaFoldDB" id="C0XRP5"/>
<proteinExistence type="predicted"/>
<sequence>MIWQGSSLLDGPTTVAEATADAVVVGAVTLSVSSSSRADVRATAPDGSTFRVAKAGLTVSRYRAECAGRTYALNRTSGKRREILDADGRVVARTRGLASGDLEVDLAGSAADEGPEVLLDVVFMSWALTFVDAPTRRTLY</sequence>
<keyword evidence="2" id="KW-1185">Reference proteome</keyword>
<name>C0XRP5_CORLD</name>
<dbReference type="STRING" id="525263.HMPREF0298_1115"/>
<dbReference type="RefSeq" id="WP_006839840.1">
    <property type="nucleotide sequence ID" value="NZ_GG667192.1"/>
</dbReference>
<reference evidence="1" key="1">
    <citation type="submission" date="2009-01" db="EMBL/GenBank/DDBJ databases">
        <authorList>
            <person name="Qin X."/>
            <person name="Bachman B."/>
            <person name="Battles P."/>
            <person name="Bell A."/>
            <person name="Bess C."/>
            <person name="Bickham C."/>
            <person name="Chaboub L."/>
            <person name="Chen D."/>
            <person name="Coyle M."/>
            <person name="Deiros D.R."/>
            <person name="Dinh H."/>
            <person name="Forbes L."/>
            <person name="Fowler G."/>
            <person name="Francisco L."/>
            <person name="Fu Q."/>
            <person name="Gubbala S."/>
            <person name="Hale W."/>
            <person name="Han Y."/>
            <person name="Hemphill L."/>
            <person name="Highlander S.K."/>
            <person name="Hirani K."/>
            <person name="Hogues M."/>
            <person name="Jackson L."/>
            <person name="Jakkamsetti A."/>
            <person name="Javaid M."/>
            <person name="Jiang H."/>
            <person name="Korchina V."/>
            <person name="Kovar C."/>
            <person name="Lara F."/>
            <person name="Lee S."/>
            <person name="Mata R."/>
            <person name="Mathew T."/>
            <person name="Moen C."/>
            <person name="Morales K."/>
            <person name="Munidasa M."/>
            <person name="Nazareth L."/>
            <person name="Ngo R."/>
            <person name="Nguyen L."/>
            <person name="Okwuonu G."/>
            <person name="Ongeri F."/>
            <person name="Patil S."/>
            <person name="Petrosino J."/>
            <person name="Pham C."/>
            <person name="Pham P."/>
            <person name="Pu L.-L."/>
            <person name="Puazo M."/>
            <person name="Raj R."/>
            <person name="Reid J."/>
            <person name="Rouhana J."/>
            <person name="Saada N."/>
            <person name="Shang Y."/>
            <person name="Simmons D."/>
            <person name="Thornton R."/>
            <person name="Warren J."/>
            <person name="Weissenberger G."/>
            <person name="Zhang J."/>
            <person name="Zhang L."/>
            <person name="Zhou C."/>
            <person name="Zhu D."/>
            <person name="Muzny D."/>
            <person name="Worley K."/>
            <person name="Gibbs R."/>
        </authorList>
    </citation>
    <scope>NUCLEOTIDE SEQUENCE [LARGE SCALE GENOMIC DNA]</scope>
    <source>
        <strain evidence="1">DSM 44291</strain>
    </source>
</reference>
<evidence type="ECO:0000313" key="1">
    <source>
        <dbReference type="EMBL" id="EEI17095.1"/>
    </source>
</evidence>
<gene>
    <name evidence="1" type="ORF">HMPREF0298_1115</name>
</gene>